<evidence type="ECO:0000259" key="10">
    <source>
        <dbReference type="Pfam" id="PF24621"/>
    </source>
</evidence>
<keyword evidence="3" id="KW-0547">Nucleotide-binding</keyword>
<evidence type="ECO:0000313" key="11">
    <source>
        <dbReference type="EMBL" id="MBB3096918.1"/>
    </source>
</evidence>
<dbReference type="EC" id="4.2.3.152" evidence="7"/>
<name>A0A7W5AIJ3_9ACTN</name>
<dbReference type="InterPro" id="IPR056179">
    <property type="entry name" value="DHQS_C"/>
</dbReference>
<dbReference type="Pfam" id="PF24621">
    <property type="entry name" value="DHQS_C"/>
    <property type="match status" value="1"/>
</dbReference>
<keyword evidence="2" id="KW-0479">Metal-binding</keyword>
<evidence type="ECO:0000256" key="8">
    <source>
        <dbReference type="ARBA" id="ARBA00024092"/>
    </source>
</evidence>
<evidence type="ECO:0000259" key="9">
    <source>
        <dbReference type="Pfam" id="PF01761"/>
    </source>
</evidence>
<dbReference type="GO" id="GO:0017000">
    <property type="term" value="P:antibiotic biosynthetic process"/>
    <property type="evidence" value="ECO:0007669"/>
    <property type="project" value="InterPro"/>
</dbReference>
<dbReference type="RefSeq" id="WP_183222334.1">
    <property type="nucleotide sequence ID" value="NZ_BMPW01000026.1"/>
</dbReference>
<accession>A0A7W5AIJ3</accession>
<dbReference type="GO" id="GO:0046872">
    <property type="term" value="F:metal ion binding"/>
    <property type="evidence" value="ECO:0007669"/>
    <property type="project" value="UniProtKB-KW"/>
</dbReference>
<protein>
    <recommendedName>
        <fullName evidence="8">2-epi-5-epi-valiolone synthase</fullName>
        <ecNumber evidence="7">4.2.3.152</ecNumber>
    </recommendedName>
</protein>
<proteinExistence type="predicted"/>
<dbReference type="PANTHER" id="PTHR43622">
    <property type="entry name" value="3-DEHYDROQUINATE SYNTHASE"/>
    <property type="match status" value="1"/>
</dbReference>
<evidence type="ECO:0000256" key="6">
    <source>
        <dbReference type="ARBA" id="ARBA00023993"/>
    </source>
</evidence>
<dbReference type="GO" id="GO:0000166">
    <property type="term" value="F:nucleotide binding"/>
    <property type="evidence" value="ECO:0007669"/>
    <property type="project" value="UniProtKB-KW"/>
</dbReference>
<dbReference type="Proteomes" id="UP000590749">
    <property type="component" value="Unassembled WGS sequence"/>
</dbReference>
<evidence type="ECO:0000256" key="2">
    <source>
        <dbReference type="ARBA" id="ARBA00022723"/>
    </source>
</evidence>
<dbReference type="AlphaFoldDB" id="A0A7W5AIJ3"/>
<dbReference type="GO" id="GO:0003856">
    <property type="term" value="F:3-dehydroquinate synthase activity"/>
    <property type="evidence" value="ECO:0007669"/>
    <property type="project" value="TreeGrafter"/>
</dbReference>
<dbReference type="Pfam" id="PF01761">
    <property type="entry name" value="DHQ_synthase"/>
    <property type="match status" value="1"/>
</dbReference>
<dbReference type="InterPro" id="IPR030960">
    <property type="entry name" value="DHQS/DOIS_N"/>
</dbReference>
<evidence type="ECO:0000313" key="12">
    <source>
        <dbReference type="Proteomes" id="UP000590749"/>
    </source>
</evidence>
<evidence type="ECO:0000256" key="7">
    <source>
        <dbReference type="ARBA" id="ARBA00024060"/>
    </source>
</evidence>
<dbReference type="Gene3D" id="3.40.50.1970">
    <property type="match status" value="1"/>
</dbReference>
<dbReference type="EMBL" id="JACHXF010000009">
    <property type="protein sequence ID" value="MBB3096918.1"/>
    <property type="molecule type" value="Genomic_DNA"/>
</dbReference>
<feature type="domain" description="3-dehydroquinate synthase N-terminal" evidence="9">
    <location>
        <begin position="110"/>
        <end position="221"/>
    </location>
</feature>
<keyword evidence="5 11" id="KW-0456">Lyase</keyword>
<dbReference type="InterPro" id="IPR035872">
    <property type="entry name" value="EEVS-like"/>
</dbReference>
<dbReference type="PANTHER" id="PTHR43622:SF3">
    <property type="entry name" value="2-EPI-5-EPI-VALIOLONE SYNTHASE"/>
    <property type="match status" value="1"/>
</dbReference>
<evidence type="ECO:0000256" key="5">
    <source>
        <dbReference type="ARBA" id="ARBA00023239"/>
    </source>
</evidence>
<comment type="caution">
    <text evidence="11">The sequence shown here is derived from an EMBL/GenBank/DDBJ whole genome shotgun (WGS) entry which is preliminary data.</text>
</comment>
<dbReference type="CDD" id="cd08199">
    <property type="entry name" value="EEVS"/>
    <property type="match status" value="1"/>
</dbReference>
<evidence type="ECO:0000256" key="3">
    <source>
        <dbReference type="ARBA" id="ARBA00022741"/>
    </source>
</evidence>
<keyword evidence="4" id="KW-0520">NAD</keyword>
<gene>
    <name evidence="11" type="ORF">FHR83_004592</name>
</gene>
<feature type="domain" description="3-dehydroquinate synthase C-terminal" evidence="10">
    <location>
        <begin position="223"/>
        <end position="368"/>
    </location>
</feature>
<dbReference type="InterPro" id="IPR050071">
    <property type="entry name" value="Dehydroquinate_synthase"/>
</dbReference>
<comment type="cofactor">
    <cofactor evidence="1">
        <name>NAD(+)</name>
        <dbReference type="ChEBI" id="CHEBI:57540"/>
    </cofactor>
</comment>
<comment type="catalytic activity">
    <reaction evidence="6">
        <text>D-sedoheptulose 7-phosphate = 2-epi-5-epi-valiolone + phosphate</text>
        <dbReference type="Rhea" id="RHEA:44184"/>
        <dbReference type="ChEBI" id="CHEBI:43474"/>
        <dbReference type="ChEBI" id="CHEBI:57483"/>
        <dbReference type="ChEBI" id="CHEBI:84187"/>
        <dbReference type="EC" id="4.2.3.152"/>
    </reaction>
</comment>
<evidence type="ECO:0000256" key="4">
    <source>
        <dbReference type="ARBA" id="ARBA00023027"/>
    </source>
</evidence>
<dbReference type="SUPFAM" id="SSF56796">
    <property type="entry name" value="Dehydroquinate synthase-like"/>
    <property type="match status" value="1"/>
</dbReference>
<reference evidence="11 12" key="1">
    <citation type="submission" date="2020-08" db="EMBL/GenBank/DDBJ databases">
        <title>Genomic Encyclopedia of Type Strains, Phase III (KMG-III): the genomes of soil and plant-associated and newly described type strains.</title>
        <authorList>
            <person name="Whitman W."/>
        </authorList>
    </citation>
    <scope>NUCLEOTIDE SEQUENCE [LARGE SCALE GENOMIC DNA]</scope>
    <source>
        <strain evidence="11 12">CECT 3287</strain>
    </source>
</reference>
<sequence length="415" mass="45133">MNDPGPIIVTDSSGSVVASEKLVAGRNGRDTPVYQVRSWAVTAPEQFAYEVQLADGLLDPENPALLDAAGGPAGPARRFVVIDDRVADHYGDRVRDYLTRNQVQHRILRLRVSEETKTMQAVLRLVSALDDFGISRRREPIIAIGGGVLLDIAGLAASLYRRGTPHVRVPTTLVGLIDAGIGVKTGVNHGVHKNRLGTYFAPAAVLLDRSFLATLDRRHLSNGLAEILKIALVTDARLFDLLEAHGQLLIDERFQGTTETGRRAADEVLDRAIAGMLHELAPNLKEQQLDRLVDFGHSISPSIEMVALPELLHGEAVAIDMALFTMLAARRGSVGSEESGRVLRLMRALDLPVDHPAVDWPLLVEAMESTIRHRDGLQRLPLPAGIGAAVFANDVTLGELARALEDLREMERAHA</sequence>
<evidence type="ECO:0000256" key="1">
    <source>
        <dbReference type="ARBA" id="ARBA00001911"/>
    </source>
</evidence>
<dbReference type="Gene3D" id="1.20.1090.10">
    <property type="entry name" value="Dehydroquinate synthase-like - alpha domain"/>
    <property type="match status" value="1"/>
</dbReference>
<keyword evidence="12" id="KW-1185">Reference proteome</keyword>
<organism evidence="11 12">
    <name type="scientific">Actinoplanes campanulatus</name>
    <dbReference type="NCBI Taxonomy" id="113559"/>
    <lineage>
        <taxon>Bacteria</taxon>
        <taxon>Bacillati</taxon>
        <taxon>Actinomycetota</taxon>
        <taxon>Actinomycetes</taxon>
        <taxon>Micromonosporales</taxon>
        <taxon>Micromonosporaceae</taxon>
        <taxon>Actinoplanes</taxon>
    </lineage>
</organism>